<dbReference type="GO" id="GO:0006287">
    <property type="term" value="P:base-excision repair, gap-filling"/>
    <property type="evidence" value="ECO:0007669"/>
    <property type="project" value="TreeGrafter"/>
</dbReference>
<evidence type="ECO:0000256" key="14">
    <source>
        <dbReference type="ARBA" id="ARBA00023125"/>
    </source>
</evidence>
<dbReference type="PANTHER" id="PTHR10670:SF0">
    <property type="entry name" value="DNA POLYMERASE EPSILON CATALYTIC SUBUNIT A"/>
    <property type="match status" value="1"/>
</dbReference>
<dbReference type="FunFam" id="3.90.1600.10:FF:000006">
    <property type="entry name" value="DNA polymerase epsilon catalytic subunit"/>
    <property type="match status" value="1"/>
</dbReference>
<dbReference type="EMBL" id="CENE01000003">
    <property type="protein sequence ID" value="CEQ39376.1"/>
    <property type="molecule type" value="Genomic_DNA"/>
</dbReference>
<dbReference type="InterPro" id="IPR006133">
    <property type="entry name" value="DNA-dir_DNA_pol_B_exonuc"/>
</dbReference>
<dbReference type="PANTHER" id="PTHR10670">
    <property type="entry name" value="DNA POLYMERASE EPSILON CATALYTIC SUBUNIT A"/>
    <property type="match status" value="1"/>
</dbReference>
<evidence type="ECO:0000256" key="9">
    <source>
        <dbReference type="ARBA" id="ARBA00022771"/>
    </source>
</evidence>
<feature type="region of interest" description="Disordered" evidence="19">
    <location>
        <begin position="1"/>
        <end position="78"/>
    </location>
</feature>
<keyword evidence="11 17" id="KW-0239">DNA-directed DNA polymerase</keyword>
<evidence type="ECO:0000256" key="8">
    <source>
        <dbReference type="ARBA" id="ARBA00022723"/>
    </source>
</evidence>
<protein>
    <recommendedName>
        <fullName evidence="17">DNA polymerase epsilon catalytic subunit</fullName>
        <ecNumber evidence="17">2.7.7.7</ecNumber>
    </recommendedName>
</protein>
<feature type="domain" description="DNA polymerase epsilon catalytic subunit A C-terminal" evidence="20">
    <location>
        <begin position="1627"/>
        <end position="2036"/>
    </location>
</feature>
<keyword evidence="6 17" id="KW-0548">Nucleotidyltransferase</keyword>
<dbReference type="InterPro" id="IPR055191">
    <property type="entry name" value="POL2_thumb"/>
</dbReference>
<dbReference type="InterPro" id="IPR042087">
    <property type="entry name" value="DNA_pol_B_thumb"/>
</dbReference>
<dbReference type="GO" id="GO:0051539">
    <property type="term" value="F:4 iron, 4 sulfur cluster binding"/>
    <property type="evidence" value="ECO:0007669"/>
    <property type="project" value="UniProtKB-KW"/>
</dbReference>
<dbReference type="GO" id="GO:0045004">
    <property type="term" value="P:DNA replication proofreading"/>
    <property type="evidence" value="ECO:0007669"/>
    <property type="project" value="TreeGrafter"/>
</dbReference>
<dbReference type="Gene3D" id="3.90.1600.10">
    <property type="entry name" value="Palm domain of DNA polymerase"/>
    <property type="match status" value="1"/>
</dbReference>
<keyword evidence="8 17" id="KW-0479">Metal-binding</keyword>
<dbReference type="SUPFAM" id="SSF56672">
    <property type="entry name" value="DNA/RNA polymerases"/>
    <property type="match status" value="1"/>
</dbReference>
<feature type="compositionally biased region" description="Basic residues" evidence="19">
    <location>
        <begin position="1"/>
        <end position="14"/>
    </location>
</feature>
<dbReference type="CDD" id="cd05779">
    <property type="entry name" value="DNA_polB_epsilon_exo"/>
    <property type="match status" value="1"/>
</dbReference>
<dbReference type="InterPro" id="IPR054475">
    <property type="entry name" value="Znf-DPOE"/>
</dbReference>
<dbReference type="InterPro" id="IPR012337">
    <property type="entry name" value="RNaseH-like_sf"/>
</dbReference>
<comment type="similarity">
    <text evidence="3 17">Belongs to the DNA polymerase type-B family.</text>
</comment>
<dbReference type="GO" id="GO:0008310">
    <property type="term" value="F:single-stranded DNA 3'-5' DNA exonuclease activity"/>
    <property type="evidence" value="ECO:0007669"/>
    <property type="project" value="TreeGrafter"/>
</dbReference>
<keyword evidence="13 17" id="KW-0411">Iron-sulfur</keyword>
<dbReference type="GO" id="GO:0006272">
    <property type="term" value="P:leading strand elongation"/>
    <property type="evidence" value="ECO:0007669"/>
    <property type="project" value="TreeGrafter"/>
</dbReference>
<keyword evidence="7 17" id="KW-0235">DNA replication</keyword>
<dbReference type="Pfam" id="PF23250">
    <property type="entry name" value="zf_DPOE_2"/>
    <property type="match status" value="1"/>
</dbReference>
<comment type="catalytic activity">
    <reaction evidence="16 17">
        <text>DNA(n) + a 2'-deoxyribonucleoside 5'-triphosphate = DNA(n+1) + diphosphate</text>
        <dbReference type="Rhea" id="RHEA:22508"/>
        <dbReference type="Rhea" id="RHEA-COMP:17339"/>
        <dbReference type="Rhea" id="RHEA-COMP:17340"/>
        <dbReference type="ChEBI" id="CHEBI:33019"/>
        <dbReference type="ChEBI" id="CHEBI:61560"/>
        <dbReference type="ChEBI" id="CHEBI:173112"/>
        <dbReference type="EC" id="2.7.7.7"/>
    </reaction>
</comment>
<dbReference type="Pfam" id="PF22912">
    <property type="entry name" value="zf-DPOE"/>
    <property type="match status" value="1"/>
</dbReference>
<dbReference type="OrthoDB" id="10060449at2759"/>
<evidence type="ECO:0000256" key="13">
    <source>
        <dbReference type="ARBA" id="ARBA00023014"/>
    </source>
</evidence>
<dbReference type="GO" id="GO:0008270">
    <property type="term" value="F:zinc ion binding"/>
    <property type="evidence" value="ECO:0007669"/>
    <property type="project" value="UniProtKB-KW"/>
</dbReference>
<accession>A0A0D6EHJ0</accession>
<evidence type="ECO:0000256" key="15">
    <source>
        <dbReference type="ARBA" id="ARBA00023242"/>
    </source>
</evidence>
<dbReference type="GO" id="GO:0008622">
    <property type="term" value="C:epsilon DNA polymerase complex"/>
    <property type="evidence" value="ECO:0007669"/>
    <property type="project" value="InterPro"/>
</dbReference>
<dbReference type="Gene3D" id="1.10.132.60">
    <property type="entry name" value="DNA polymerase family B, C-terminal domain"/>
    <property type="match status" value="1"/>
</dbReference>
<dbReference type="GO" id="GO:0000166">
    <property type="term" value="F:nucleotide binding"/>
    <property type="evidence" value="ECO:0007669"/>
    <property type="project" value="InterPro"/>
</dbReference>
<dbReference type="Pfam" id="PF22634">
    <property type="entry name" value="POL2_thumb"/>
    <property type="match status" value="1"/>
</dbReference>
<dbReference type="InterPro" id="IPR006172">
    <property type="entry name" value="DNA-dir_DNA_pol_B"/>
</dbReference>
<comment type="function">
    <text evidence="17">DNA polymerase II participates in chromosomal DNA replication.</text>
</comment>
<keyword evidence="15 17" id="KW-0539">Nucleus</keyword>
<dbReference type="Gene3D" id="3.30.420.10">
    <property type="entry name" value="Ribonuclease H-like superfamily/Ribonuclease H"/>
    <property type="match status" value="1"/>
</dbReference>
<evidence type="ECO:0000256" key="1">
    <source>
        <dbReference type="ARBA" id="ARBA00001966"/>
    </source>
</evidence>
<evidence type="ECO:0000256" key="4">
    <source>
        <dbReference type="ARBA" id="ARBA00022485"/>
    </source>
</evidence>
<dbReference type="FunFam" id="1.10.132.60:FF:000002">
    <property type="entry name" value="DNA polymerase epsilon catalytic subunit"/>
    <property type="match status" value="1"/>
</dbReference>
<dbReference type="SMART" id="SM00486">
    <property type="entry name" value="POLBc"/>
    <property type="match status" value="1"/>
</dbReference>
<evidence type="ECO:0000256" key="16">
    <source>
        <dbReference type="ARBA" id="ARBA00049244"/>
    </source>
</evidence>
<proteinExistence type="inferred from homology"/>
<evidence type="ECO:0000313" key="22">
    <source>
        <dbReference type="Proteomes" id="UP000243876"/>
    </source>
</evidence>
<keyword evidence="9 17" id="KW-0863">Zinc-finger</keyword>
<evidence type="ECO:0000256" key="6">
    <source>
        <dbReference type="ARBA" id="ARBA00022695"/>
    </source>
</evidence>
<comment type="cofactor">
    <cofactor evidence="1 17">
        <name>[4Fe-4S] cluster</name>
        <dbReference type="ChEBI" id="CHEBI:49883"/>
    </cofactor>
</comment>
<keyword evidence="12 17" id="KW-0408">Iron</keyword>
<comment type="subcellular location">
    <subcellularLocation>
        <location evidence="2 17">Nucleus</location>
    </subcellularLocation>
</comment>
<dbReference type="GO" id="GO:0006297">
    <property type="term" value="P:nucleotide-excision repair, DNA gap filling"/>
    <property type="evidence" value="ECO:0007669"/>
    <property type="project" value="TreeGrafter"/>
</dbReference>
<dbReference type="SMART" id="SM01159">
    <property type="entry name" value="DUF1744"/>
    <property type="match status" value="1"/>
</dbReference>
<dbReference type="InterPro" id="IPR023211">
    <property type="entry name" value="DNA_pol_palm_dom_sf"/>
</dbReference>
<dbReference type="GO" id="GO:0003677">
    <property type="term" value="F:DNA binding"/>
    <property type="evidence" value="ECO:0007669"/>
    <property type="project" value="UniProtKB-KW"/>
</dbReference>
<reference evidence="22" key="1">
    <citation type="submission" date="2015-02" db="EMBL/GenBank/DDBJ databases">
        <authorList>
            <person name="Gon?alves P."/>
        </authorList>
    </citation>
    <scope>NUCLEOTIDE SEQUENCE [LARGE SCALE GENOMIC DNA]</scope>
</reference>
<sequence>MGKPFNKFHGRGGRGGRGGGGGTWRGGRGRGRGRGGHTGTVISTEQEGTRQDEKAEDSKVSSRAGLSPGGKLQEKGQGSWSYALTPKQAWDELDEKLGFPKFQDGPARQGWLVNMKETLVLDDAGDKVLTKAGVDYYFIQDDGGMFKSTISYEPYFYIACRLARLSSAHHDGLIADISLQSGQEGQVEEWLMRKFEDFITKLRRHRKEDLKLVSLHFLSFFATGLPTDPVLHIQPNHLLGYRREYIALYFRNQSDLFSVRRELLPLATKNRERLDAVDTYAEVVASEGNFSNLGTDYDMEDAFSGGAGGGFAKEAGGKQGNPQDAILDIREYDVPYYLRVAIDKNIRVGLWYEVTPSNEGGDPTFRSLEKERVARAEPVVLAFDIETTKAPLKFPDQMTDQVMMISYMIDGQGFLITNREIVSADIEDFEYTPKPDYEGPFIIFNEPDEPATLRRFFEHFREAKPTVVATYNGDSFDFPFLLARATVHGIDMYQEIGFIKDSEEEFKSRSCVHMDCFRCALSGFSGRNEEAGLTGEREHRWVKRDSYLPQGSQGLKAVTVAKLGYNPIELDPELMTPYAVEQPQVLAQYSVSDAVATYYLYMKYVHPFVFSLCNIIPLNPDEVLRKGSGTLCETLLMVEAYRSEVIMPNRHVESQSNMYEGHLLESETYVGGHVEALEAGVFRSDISTDFKIVPSAIQQVSPSFFSSQSKRELIISSTQLIDDLDDALQFALAKEGSKPIPLEDVANYDDVKSNITAMLEELRDNPLRSDTPLIYHLDVAAMYPNIMLSNRLQPDSVVTEADCAACDYNRPGKQCQRRMKWAWRGEYFPAALGEFKMVRNALEQEMFPPKWPGKPERRFADLSPTEQTSLLHKRLGDYSRKVYAKTKETKIETKEAIICQRENPFYIDTVRTFRDRRYTYKGLHKDWKKSLDKAASGGSVQEIVEAKAMIVLYDSLQLAHKCILNSFYGYVMRKGARWHSMEMAGITCLTGASIIQMARKLVEQIGRPLELDTDGIWCMLPSTFPDGFTFKLKNGGKFGISYPCTMLNHLVHKDFTNEQYHEMGEDGRHVVRSENSIFFELDGPYRAMILPSSKEEDKLLKKRYAVFNEDGSLAELKGFEVKRRGELQLIKTFQSQIFEKFLLGGTLKDCYAAVATVADKWLDVLFTKASSLPDDELVELIAENRSMSKTLAEYAGQKSTSISTARRLAEFLGEQMVKDKGLACKFIISTKPIGAPVTERAVPVAIFSAELSVKRHFLRKWLKDNSLEDFELRSILDWDYYIERLGSVVQKLITIPAALQKIPNPVPRIRHPDWLHRRVANLEDKFKQHRVDEMFARQKPVIRDLEELAAEEAQAVVVREPTPPPVVAPDFRKNYSGWIAHMKPIWRQKRKELAAAARAGGFGAKSGALGSMMHQQSSLLSSSVWDIVQIAEVAERPGEFKMWLLIRDTLQSVRLRIPRQFLVNFVDLPTDDDAFPESCEVEAISRSLPRAQRALNLVRLTTSEENYLRDEPLYGELLNGPNVDGVYELQVPLVVRALLRLGASCVPDTSKGVTLNRGLDRHFALDDLKRAESSLSRRRYLDRGRNLRYTYLFHVTNDFRHVFGLFLPNNTAKVYVVERGKSREVPNLERYYADQLRKRKEAEDERLKQDKSAKREDGVFEYAETINVEVTYPSSEDVALRAVSRDLANLASQRSMASLLVVHSPKPRSYFDERVPGSAQFPLIAIQSSRAENAFASALAWQAPACRRMIQHYLRASVWIKERIELADRFDVPVCNLERDVPVFLADIDFARRLSKADLVLWWSAGARPDLGGREADANASSLADELANPEIGRPGCYSNACLEVEVRNLAVDAVLQSALVYELEGGEGASIDDSAHNLDEYAKGTAHAPHALGDAILPTQTFNMLRSMVRAWSTEAAKPEGAHYRLILDHFWRWISSPVAKLYDPALYRFVHGLMRKTFSQLLAEFRRLGSDIIHADFGRIFLLTSKPSSSTAYAYGNYIVSSVTTRELFRYVQLDIVRFWDQLVWMDAANSAGIVCHRPDLDEPPLNEVEIEMQFNIGTYLPPAVQDDFTAVIGRFVHGMLQAKRQQGDDLRTPLRLLKNGLNSALKPTQATNGKDDDAKDPAKTLVSETLTRQLLKAVTSLKEAYASKDDPEAFQFPVLPGSHLKLKNPVLEFIKTTCAVLALSKDVGEEVVVLKRNLLDLIGVREFAKEAVFHNPCLPFKVPMVVCKSCNSIRDLDLCRNIAFLVKDHPWTCERCSAEYDRAAIEALIIESLQRRVVSYQLQDLRCGRCKTMKAENLRSHCDCSGEYVMAETKQELLRRLQVTANVAEFHKLSTLLSVVEWLRTMRSD</sequence>
<keyword evidence="5 17" id="KW-0808">Transferase</keyword>
<dbReference type="Proteomes" id="UP000243876">
    <property type="component" value="Unassembled WGS sequence"/>
</dbReference>
<feature type="coiled-coil region" evidence="18">
    <location>
        <begin position="1625"/>
        <end position="1653"/>
    </location>
</feature>
<evidence type="ECO:0000256" key="10">
    <source>
        <dbReference type="ARBA" id="ARBA00022833"/>
    </source>
</evidence>
<keyword evidence="14 17" id="KW-0238">DNA-binding</keyword>
<dbReference type="SUPFAM" id="SSF53098">
    <property type="entry name" value="Ribonuclease H-like"/>
    <property type="match status" value="1"/>
</dbReference>
<dbReference type="GO" id="GO:0000278">
    <property type="term" value="P:mitotic cell cycle"/>
    <property type="evidence" value="ECO:0007669"/>
    <property type="project" value="TreeGrafter"/>
</dbReference>
<dbReference type="GO" id="GO:0003887">
    <property type="term" value="F:DNA-directed DNA polymerase activity"/>
    <property type="evidence" value="ECO:0007669"/>
    <property type="project" value="UniProtKB-KW"/>
</dbReference>
<dbReference type="CDD" id="cd05535">
    <property type="entry name" value="POLBc_epsilon"/>
    <property type="match status" value="1"/>
</dbReference>
<feature type="compositionally biased region" description="Basic and acidic residues" evidence="19">
    <location>
        <begin position="47"/>
        <end position="60"/>
    </location>
</feature>
<evidence type="ECO:0000256" key="19">
    <source>
        <dbReference type="SAM" id="MobiDB-lite"/>
    </source>
</evidence>
<dbReference type="InterPro" id="IPR029703">
    <property type="entry name" value="POL2"/>
</dbReference>
<name>A0A0D6EHJ0_SPOSA</name>
<evidence type="ECO:0000259" key="20">
    <source>
        <dbReference type="SMART" id="SM01159"/>
    </source>
</evidence>
<keyword evidence="22" id="KW-1185">Reference proteome</keyword>
<organism evidence="21 22">
    <name type="scientific">Sporidiobolus salmonicolor</name>
    <name type="common">Yeast-like fungus</name>
    <name type="synonym">Sporobolomyces salmonicolor</name>
    <dbReference type="NCBI Taxonomy" id="5005"/>
    <lineage>
        <taxon>Eukaryota</taxon>
        <taxon>Fungi</taxon>
        <taxon>Dikarya</taxon>
        <taxon>Basidiomycota</taxon>
        <taxon>Pucciniomycotina</taxon>
        <taxon>Microbotryomycetes</taxon>
        <taxon>Sporidiobolales</taxon>
        <taxon>Sporidiobolaceae</taxon>
        <taxon>Sporobolomyces</taxon>
    </lineage>
</organism>
<keyword evidence="4 17" id="KW-0004">4Fe-4S</keyword>
<feature type="compositionally biased region" description="Gly residues" evidence="19">
    <location>
        <begin position="15"/>
        <end position="26"/>
    </location>
</feature>
<gene>
    <name evidence="21" type="primary">SPOSA6832_00894</name>
</gene>
<evidence type="ECO:0000256" key="18">
    <source>
        <dbReference type="SAM" id="Coils"/>
    </source>
</evidence>
<dbReference type="InterPro" id="IPR013697">
    <property type="entry name" value="DNA_pol_e_suA_C"/>
</dbReference>
<evidence type="ECO:0000256" key="3">
    <source>
        <dbReference type="ARBA" id="ARBA00005755"/>
    </source>
</evidence>
<evidence type="ECO:0000256" key="5">
    <source>
        <dbReference type="ARBA" id="ARBA00022679"/>
    </source>
</evidence>
<dbReference type="InterPro" id="IPR043502">
    <property type="entry name" value="DNA/RNA_pol_sf"/>
</dbReference>
<evidence type="ECO:0000256" key="11">
    <source>
        <dbReference type="ARBA" id="ARBA00022932"/>
    </source>
</evidence>
<dbReference type="Pfam" id="PF03104">
    <property type="entry name" value="DNA_pol_B_exo1"/>
    <property type="match status" value="1"/>
</dbReference>
<keyword evidence="10 17" id="KW-0862">Zinc</keyword>
<evidence type="ECO:0000256" key="2">
    <source>
        <dbReference type="ARBA" id="ARBA00004123"/>
    </source>
</evidence>
<evidence type="ECO:0000256" key="12">
    <source>
        <dbReference type="ARBA" id="ARBA00023004"/>
    </source>
</evidence>
<dbReference type="InterPro" id="IPR036397">
    <property type="entry name" value="RNaseH_sf"/>
</dbReference>
<dbReference type="FunFam" id="3.30.420.10:FF:000217">
    <property type="entry name" value="DNA polymerase epsilon catalytic subunit"/>
    <property type="match status" value="1"/>
</dbReference>
<evidence type="ECO:0000313" key="21">
    <source>
        <dbReference type="EMBL" id="CEQ39376.1"/>
    </source>
</evidence>
<keyword evidence="18" id="KW-0175">Coiled coil</keyword>
<dbReference type="EC" id="2.7.7.7" evidence="17"/>
<evidence type="ECO:0000256" key="17">
    <source>
        <dbReference type="RuleBase" id="RU365029"/>
    </source>
</evidence>
<dbReference type="Pfam" id="PF08490">
    <property type="entry name" value="DUF1744"/>
    <property type="match status" value="1"/>
</dbReference>
<dbReference type="Gene3D" id="3.30.342.10">
    <property type="entry name" value="DNA Polymerase, chain B, domain 1"/>
    <property type="match status" value="1"/>
</dbReference>
<evidence type="ECO:0000256" key="7">
    <source>
        <dbReference type="ARBA" id="ARBA00022705"/>
    </source>
</evidence>